<dbReference type="PROSITE" id="PS50067">
    <property type="entry name" value="KINESIN_MOTOR_2"/>
    <property type="match status" value="1"/>
</dbReference>
<dbReference type="GO" id="GO:0008574">
    <property type="term" value="F:plus-end-directed microtubule motor activity"/>
    <property type="evidence" value="ECO:0007669"/>
    <property type="project" value="TreeGrafter"/>
</dbReference>
<dbReference type="AlphaFoldDB" id="A0A0S4JJ54"/>
<dbReference type="GO" id="GO:0072686">
    <property type="term" value="C:mitotic spindle"/>
    <property type="evidence" value="ECO:0007669"/>
    <property type="project" value="TreeGrafter"/>
</dbReference>
<organism evidence="9 10">
    <name type="scientific">Bodo saltans</name>
    <name type="common">Flagellated protozoan</name>
    <dbReference type="NCBI Taxonomy" id="75058"/>
    <lineage>
        <taxon>Eukaryota</taxon>
        <taxon>Discoba</taxon>
        <taxon>Euglenozoa</taxon>
        <taxon>Kinetoplastea</taxon>
        <taxon>Metakinetoplastina</taxon>
        <taxon>Eubodonida</taxon>
        <taxon>Bodonidae</taxon>
        <taxon>Bodo</taxon>
    </lineage>
</organism>
<dbReference type="VEuPathDB" id="TriTrypDB:BSAL_26155"/>
<comment type="similarity">
    <text evidence="5">Belongs to the TRAFAC class myosin-kinesin ATPase superfamily. Kinesin family.</text>
</comment>
<dbReference type="GO" id="GO:0005524">
    <property type="term" value="F:ATP binding"/>
    <property type="evidence" value="ECO:0007669"/>
    <property type="project" value="UniProtKB-UniRule"/>
</dbReference>
<evidence type="ECO:0000256" key="2">
    <source>
        <dbReference type="ARBA" id="ARBA00022490"/>
    </source>
</evidence>
<dbReference type="InterPro" id="IPR036961">
    <property type="entry name" value="Kinesin_motor_dom_sf"/>
</dbReference>
<protein>
    <submittedName>
        <fullName evidence="9">Kinesin, putative</fullName>
    </submittedName>
</protein>
<keyword evidence="3 5" id="KW-0505">Motor protein</keyword>
<dbReference type="InterPro" id="IPR001752">
    <property type="entry name" value="Kinesin_motor_dom"/>
</dbReference>
<evidence type="ECO:0000256" key="6">
    <source>
        <dbReference type="SAM" id="Coils"/>
    </source>
</evidence>
<comment type="subcellular location">
    <subcellularLocation>
        <location evidence="1">Cytoplasm</location>
        <location evidence="1">Cytoskeleton</location>
    </subcellularLocation>
</comment>
<dbReference type="PANTHER" id="PTHR47970">
    <property type="entry name" value="KINESIN-LIKE PROTEIN KIF11"/>
    <property type="match status" value="1"/>
</dbReference>
<keyword evidence="5" id="KW-0547">Nucleotide-binding</keyword>
<evidence type="ECO:0000313" key="9">
    <source>
        <dbReference type="EMBL" id="CUG90327.1"/>
    </source>
</evidence>
<evidence type="ECO:0000256" key="7">
    <source>
        <dbReference type="SAM" id="MobiDB-lite"/>
    </source>
</evidence>
<evidence type="ECO:0000256" key="5">
    <source>
        <dbReference type="PROSITE-ProRule" id="PRU00283"/>
    </source>
</evidence>
<dbReference type="SUPFAM" id="SSF52540">
    <property type="entry name" value="P-loop containing nucleoside triphosphate hydrolases"/>
    <property type="match status" value="1"/>
</dbReference>
<dbReference type="GO" id="GO:0090307">
    <property type="term" value="P:mitotic spindle assembly"/>
    <property type="evidence" value="ECO:0007669"/>
    <property type="project" value="TreeGrafter"/>
</dbReference>
<keyword evidence="4" id="KW-0206">Cytoskeleton</keyword>
<dbReference type="EMBL" id="CYKH01001814">
    <property type="protein sequence ID" value="CUG90327.1"/>
    <property type="molecule type" value="Genomic_DNA"/>
</dbReference>
<dbReference type="InterPro" id="IPR047149">
    <property type="entry name" value="KIF11-like"/>
</dbReference>
<feature type="coiled-coil region" evidence="6">
    <location>
        <begin position="516"/>
        <end position="628"/>
    </location>
</feature>
<dbReference type="SMART" id="SM00129">
    <property type="entry name" value="KISc"/>
    <property type="match status" value="1"/>
</dbReference>
<dbReference type="InterPro" id="IPR027417">
    <property type="entry name" value="P-loop_NTPase"/>
</dbReference>
<dbReference type="Proteomes" id="UP000051952">
    <property type="component" value="Unassembled WGS sequence"/>
</dbReference>
<feature type="region of interest" description="Disordered" evidence="7">
    <location>
        <begin position="682"/>
        <end position="701"/>
    </location>
</feature>
<evidence type="ECO:0000256" key="3">
    <source>
        <dbReference type="ARBA" id="ARBA00023175"/>
    </source>
</evidence>
<evidence type="ECO:0000256" key="4">
    <source>
        <dbReference type="ARBA" id="ARBA00023212"/>
    </source>
</evidence>
<feature type="region of interest" description="Disordered" evidence="7">
    <location>
        <begin position="44"/>
        <end position="68"/>
    </location>
</feature>
<dbReference type="GO" id="GO:0005876">
    <property type="term" value="C:spindle microtubule"/>
    <property type="evidence" value="ECO:0007669"/>
    <property type="project" value="TreeGrafter"/>
</dbReference>
<dbReference type="OrthoDB" id="249110at2759"/>
<keyword evidence="10" id="KW-1185">Reference proteome</keyword>
<feature type="compositionally biased region" description="Basic and acidic residues" evidence="7">
    <location>
        <begin position="687"/>
        <end position="701"/>
    </location>
</feature>
<keyword evidence="6" id="KW-0175">Coiled coil</keyword>
<evidence type="ECO:0000259" key="8">
    <source>
        <dbReference type="PROSITE" id="PS50067"/>
    </source>
</evidence>
<name>A0A0S4JJ54_BODSA</name>
<feature type="domain" description="Kinesin motor" evidence="8">
    <location>
        <begin position="68"/>
        <end position="504"/>
    </location>
</feature>
<dbReference type="Gene3D" id="3.40.850.10">
    <property type="entry name" value="Kinesin motor domain"/>
    <property type="match status" value="1"/>
</dbReference>
<evidence type="ECO:0000313" key="10">
    <source>
        <dbReference type="Proteomes" id="UP000051952"/>
    </source>
</evidence>
<sequence>MIFSPLDCAIIFKEKATHAHTYMLTKELIRNARRSSLAGTPYLEELPANQPADLQSRNSNRGGGRGEQVRVAVRVRPRNGNELRQGAQCVVVMNPSANEVRLQGESKPFSVDLPLWCASGDQQAEDGSAPIDQDQIYMKIGRPLLTHALLGFNSTILAYGQTGSGKTHTMMGNLDDTGGVAAGSEGIIPRLCMEMFDAIDKASANRRSAPPAELELTASAPFANPFGIPFPKNQTEFPTTSLAHHTPVAEEQFTWKARVMYFELYCEKITDLLCPKNVVTLREMKEGLSLVDENVHQSGGSSCGAFNVVGATRVPVENWKQVLQLLQLGNRHRRTACTKLNDRSSRSHAIFNIELEETLTILQVDGTSVTAHSKTVSIKLVDLAGSERVNESGVTGQNLKEAASINKSLFTLGQVIDALSANNNNTNNADGKILIPRRNSASSGCGSTSSYLLPPYRESLLTKLLRNSFGGNSKTTLIATVSPTQWHKQQTLQTLQYAARARRIVNTPKVVEDPAAADLRTAQQELLDVRQQLEDARKVGDTVARDLVERLHYSEEMMRRQQQENTRLADDIARREADLQRQLRQAISTEQSYQDEMDAMQRQLEAFRQDNEEREASLIERKAEYESETQRLLTTQLEYDAKQVALAREAADLAQRQVILSQQAQELETAHKQQLVNIARSQQAQEEQARAREAELAARQQ</sequence>
<gene>
    <name evidence="9" type="ORF">BSAL_26155</name>
</gene>
<dbReference type="Pfam" id="PF00225">
    <property type="entry name" value="Kinesin"/>
    <property type="match status" value="1"/>
</dbReference>
<keyword evidence="2" id="KW-0963">Cytoplasm</keyword>
<dbReference type="OMA" id="DMIRVMK"/>
<proteinExistence type="inferred from homology"/>
<feature type="non-terminal residue" evidence="9">
    <location>
        <position position="701"/>
    </location>
</feature>
<reference evidence="10" key="1">
    <citation type="submission" date="2015-09" db="EMBL/GenBank/DDBJ databases">
        <authorList>
            <consortium name="Pathogen Informatics"/>
        </authorList>
    </citation>
    <scope>NUCLEOTIDE SEQUENCE [LARGE SCALE GENOMIC DNA]</scope>
    <source>
        <strain evidence="10">Lake Konstanz</strain>
    </source>
</reference>
<dbReference type="GO" id="GO:0051231">
    <property type="term" value="P:spindle elongation"/>
    <property type="evidence" value="ECO:0007669"/>
    <property type="project" value="TreeGrafter"/>
</dbReference>
<dbReference type="GO" id="GO:0008017">
    <property type="term" value="F:microtubule binding"/>
    <property type="evidence" value="ECO:0007669"/>
    <property type="project" value="InterPro"/>
</dbReference>
<feature type="binding site" evidence="5">
    <location>
        <begin position="160"/>
        <end position="167"/>
    </location>
    <ligand>
        <name>ATP</name>
        <dbReference type="ChEBI" id="CHEBI:30616"/>
    </ligand>
</feature>
<dbReference type="PANTHER" id="PTHR47970:SF12">
    <property type="entry name" value="KINESIN FAMILY MEMBER 11"/>
    <property type="match status" value="1"/>
</dbReference>
<accession>A0A0S4JJ54</accession>
<dbReference type="GO" id="GO:0007018">
    <property type="term" value="P:microtubule-based movement"/>
    <property type="evidence" value="ECO:0007669"/>
    <property type="project" value="InterPro"/>
</dbReference>
<dbReference type="PRINTS" id="PR00380">
    <property type="entry name" value="KINESINHEAVY"/>
</dbReference>
<evidence type="ECO:0000256" key="1">
    <source>
        <dbReference type="ARBA" id="ARBA00004245"/>
    </source>
</evidence>
<keyword evidence="5" id="KW-0067">ATP-binding</keyword>